<dbReference type="EMBL" id="CP009211">
    <property type="protein sequence ID" value="AIJ33979.1"/>
    <property type="molecule type" value="Genomic_DNA"/>
</dbReference>
<dbReference type="Proteomes" id="UP000028780">
    <property type="component" value="Chromosome"/>
</dbReference>
<evidence type="ECO:0000313" key="3">
    <source>
        <dbReference type="EMBL" id="AIJ33979.1"/>
    </source>
</evidence>
<dbReference type="STRING" id="156978.CIMIT_08720"/>
<protein>
    <recommendedName>
        <fullName evidence="7">Secreted protein</fullName>
    </recommendedName>
</protein>
<feature type="chain" id="PRO_5001715397" description="Secreted protein" evidence="2">
    <location>
        <begin position="27"/>
        <end position="124"/>
    </location>
</feature>
<reference evidence="3 5" key="1">
    <citation type="submission" date="2014-08" db="EMBL/GenBank/DDBJ databases">
        <title>Complete genome sequence of Corynebacterium imitans DSM 44264, isolated from a five-month-old boy with suspected pharyngeal diphtheria.</title>
        <authorList>
            <person name="Mollmann S."/>
            <person name="Albersmeier A."/>
            <person name="Ruckert C."/>
            <person name="Tauch A."/>
        </authorList>
    </citation>
    <scope>NUCLEOTIDE SEQUENCE [LARGE SCALE GENOMIC DNA]</scope>
    <source>
        <strain evidence="3 5">DSM 44264</strain>
    </source>
</reference>
<dbReference type="EMBL" id="LT906467">
    <property type="protein sequence ID" value="SNV77998.1"/>
    <property type="molecule type" value="Genomic_DNA"/>
</dbReference>
<keyword evidence="1" id="KW-0812">Transmembrane</keyword>
<keyword evidence="2" id="KW-0732">Signal</keyword>
<dbReference type="RefSeq" id="WP_038591769.1">
    <property type="nucleotide sequence ID" value="NZ_CP009211.1"/>
</dbReference>
<dbReference type="OrthoDB" id="9949138at2"/>
<organism evidence="3 5">
    <name type="scientific">Corynebacterium imitans</name>
    <dbReference type="NCBI Taxonomy" id="156978"/>
    <lineage>
        <taxon>Bacteria</taxon>
        <taxon>Bacillati</taxon>
        <taxon>Actinomycetota</taxon>
        <taxon>Actinomycetes</taxon>
        <taxon>Mycobacteriales</taxon>
        <taxon>Corynebacteriaceae</taxon>
        <taxon>Corynebacterium</taxon>
    </lineage>
</organism>
<proteinExistence type="predicted"/>
<keyword evidence="1" id="KW-1133">Transmembrane helix</keyword>
<dbReference type="HOGENOM" id="CLU_2000070_0_0_11"/>
<accession>A0A076NHN8</accession>
<evidence type="ECO:0000256" key="1">
    <source>
        <dbReference type="SAM" id="Phobius"/>
    </source>
</evidence>
<evidence type="ECO:0000256" key="2">
    <source>
        <dbReference type="SAM" id="SignalP"/>
    </source>
</evidence>
<reference evidence="4 6" key="2">
    <citation type="submission" date="2017-06" db="EMBL/GenBank/DDBJ databases">
        <authorList>
            <consortium name="Pathogen Informatics"/>
        </authorList>
    </citation>
    <scope>NUCLEOTIDE SEQUENCE [LARGE SCALE GENOMIC DNA]</scope>
    <source>
        <strain evidence="4 6">NCTC13015</strain>
    </source>
</reference>
<name>A0A076NHN8_9CORY</name>
<evidence type="ECO:0000313" key="4">
    <source>
        <dbReference type="EMBL" id="SNV77998.1"/>
    </source>
</evidence>
<feature type="transmembrane region" description="Helical" evidence="1">
    <location>
        <begin position="83"/>
        <end position="102"/>
    </location>
</feature>
<keyword evidence="5" id="KW-1185">Reference proteome</keyword>
<dbReference type="Proteomes" id="UP000215374">
    <property type="component" value="Chromosome 1"/>
</dbReference>
<evidence type="ECO:0000313" key="5">
    <source>
        <dbReference type="Proteomes" id="UP000028780"/>
    </source>
</evidence>
<sequence length="124" mass="13156">MQNRTLAAATALAVASAAFSPVSAHAASPYSNVEAFQRDATVVVNDMSSVKNSYERAAGSSFDDAVAAGSFTEVVKHASRFDIIMTVLLSSFAVGSTWYYMVLQGMIPNPLPGVIPSTAQQHRR</sequence>
<evidence type="ECO:0000313" key="6">
    <source>
        <dbReference type="Proteomes" id="UP000215374"/>
    </source>
</evidence>
<feature type="signal peptide" evidence="2">
    <location>
        <begin position="1"/>
        <end position="26"/>
    </location>
</feature>
<gene>
    <name evidence="3" type="ORF">CIMIT_08720</name>
    <name evidence="4" type="ORF">SAMEA4535761_01805</name>
</gene>
<dbReference type="AlphaFoldDB" id="A0A076NHN8"/>
<evidence type="ECO:0008006" key="7">
    <source>
        <dbReference type="Google" id="ProtNLM"/>
    </source>
</evidence>
<keyword evidence="1" id="KW-0472">Membrane</keyword>
<dbReference type="KEGG" id="cii:CIMIT_08720"/>